<gene>
    <name evidence="7" type="ORF">BDP27DRAFT_1312732</name>
</gene>
<dbReference type="AlphaFoldDB" id="A0A9P5QAL8"/>
<dbReference type="GO" id="GO:0005634">
    <property type="term" value="C:nucleus"/>
    <property type="evidence" value="ECO:0007669"/>
    <property type="project" value="UniProtKB-SubCell"/>
</dbReference>
<evidence type="ECO:0000313" key="8">
    <source>
        <dbReference type="Proteomes" id="UP000772434"/>
    </source>
</evidence>
<dbReference type="EMBL" id="JADNRY010000005">
    <property type="protein sequence ID" value="KAF9076870.1"/>
    <property type="molecule type" value="Genomic_DNA"/>
</dbReference>
<feature type="compositionally biased region" description="Polar residues" evidence="5">
    <location>
        <begin position="725"/>
        <end position="735"/>
    </location>
</feature>
<accession>A0A9P5QAL8</accession>
<keyword evidence="8" id="KW-1185">Reference proteome</keyword>
<feature type="region of interest" description="Disordered" evidence="5">
    <location>
        <begin position="712"/>
        <end position="759"/>
    </location>
</feature>
<sequence length="759" mass="82007">MESPHSLKALLNFHLASDASAVIHLPFILDSITSKHFQPSNHLTKWTSRVNSLLHSKDAGARWAGLCLAHRTSICSKSVMIECAQSWLGIAIPLLSKKEPLPTLKASIYLCRLIFSNATDIPEFQRQISTPNVPKFTTALVHSLEKDVDLELKKVALKTLTRLVPLYPNIHRASHPALSTIVSRIFVHGSAGQELVRLASELGSVLHFTGGKVGAANLWRKSLDESMVSAWTAFVGVRTTVPDENGRLPQMQLLHEEPITSVTLSIERLYTSIQVLCDLLQSPTQRPVQVPVGSLVNLASKMILVTVDDEPPANVDPIVWATETSVIPGIWKMACKLITRLTKCLGRHMSPYSSRLLSYIVFHLEQNLPSSQQIPFLKAVHALLAYCHPTHLPSLSSRLIKTLLSGLTLILPNQTDIQNSITQANGSGKGKKGKKKARTYEGDELFRASSDVVCPAVDDAKALLAACDVLQLLLRNNTDVSPALQSMASRVILALFLGLPQIIPTTLSPYPQVYGLLLSKIHEIALELGSGSTSAMSKSLNLVLGAASNMDIDQVNYPTLIGFFSLIYTEIGLVAQSGYPHSPSTSPLLRPLPKVEYLTLFRTEESTEEAEARQSLRLDSVSNTTVPDVVTGEAPLVPESSLSSAPSYSKPSIPLTQITTATRSHEQIKDSASTLSSSVSASLVPVVPHGSSQERHADPGVVPLLFASTSSAPAAPTKPASFASYPSQSTTTTELATAPLDDADEEMPSINLDSDSDSD</sequence>
<evidence type="ECO:0000256" key="3">
    <source>
        <dbReference type="ARBA" id="ARBA00021502"/>
    </source>
</evidence>
<feature type="compositionally biased region" description="Low complexity" evidence="5">
    <location>
        <begin position="712"/>
        <end position="724"/>
    </location>
</feature>
<keyword evidence="4" id="KW-0539">Nucleus</keyword>
<evidence type="ECO:0000256" key="5">
    <source>
        <dbReference type="SAM" id="MobiDB-lite"/>
    </source>
</evidence>
<evidence type="ECO:0000259" key="6">
    <source>
        <dbReference type="Pfam" id="PF08167"/>
    </source>
</evidence>
<dbReference type="SUPFAM" id="SSF48371">
    <property type="entry name" value="ARM repeat"/>
    <property type="match status" value="1"/>
</dbReference>
<dbReference type="Pfam" id="PF08167">
    <property type="entry name" value="RIX1"/>
    <property type="match status" value="1"/>
</dbReference>
<comment type="similarity">
    <text evidence="2">Belongs to the RIX1/PELP1 family.</text>
</comment>
<proteinExistence type="inferred from homology"/>
<comment type="subcellular location">
    <subcellularLocation>
        <location evidence="1">Nucleus</location>
    </subcellularLocation>
</comment>
<reference evidence="7" key="1">
    <citation type="submission" date="2020-11" db="EMBL/GenBank/DDBJ databases">
        <authorList>
            <consortium name="DOE Joint Genome Institute"/>
            <person name="Ahrendt S."/>
            <person name="Riley R."/>
            <person name="Andreopoulos W."/>
            <person name="Labutti K."/>
            <person name="Pangilinan J."/>
            <person name="Ruiz-Duenas F.J."/>
            <person name="Barrasa J.M."/>
            <person name="Sanchez-Garcia M."/>
            <person name="Camarero S."/>
            <person name="Miyauchi S."/>
            <person name="Serrano A."/>
            <person name="Linde D."/>
            <person name="Babiker R."/>
            <person name="Drula E."/>
            <person name="Ayuso-Fernandez I."/>
            <person name="Pacheco R."/>
            <person name="Padilla G."/>
            <person name="Ferreira P."/>
            <person name="Barriuso J."/>
            <person name="Kellner H."/>
            <person name="Castanera R."/>
            <person name="Alfaro M."/>
            <person name="Ramirez L."/>
            <person name="Pisabarro A.G."/>
            <person name="Kuo A."/>
            <person name="Tritt A."/>
            <person name="Lipzen A."/>
            <person name="He G."/>
            <person name="Yan M."/>
            <person name="Ng V."/>
            <person name="Cullen D."/>
            <person name="Martin F."/>
            <person name="Rosso M.-N."/>
            <person name="Henrissat B."/>
            <person name="Hibbett D."/>
            <person name="Martinez A.T."/>
            <person name="Grigoriev I.V."/>
        </authorList>
    </citation>
    <scope>NUCLEOTIDE SEQUENCE</scope>
    <source>
        <strain evidence="7">AH 40177</strain>
    </source>
</reference>
<name>A0A9P5QAL8_9AGAR</name>
<dbReference type="GO" id="GO:0006364">
    <property type="term" value="P:rRNA processing"/>
    <property type="evidence" value="ECO:0007669"/>
    <property type="project" value="TreeGrafter"/>
</dbReference>
<feature type="domain" description="Pre-rRNA-processing protein RIX1 N-terminal" evidence="6">
    <location>
        <begin position="9"/>
        <end position="186"/>
    </location>
</feature>
<dbReference type="Proteomes" id="UP000772434">
    <property type="component" value="Unassembled WGS sequence"/>
</dbReference>
<dbReference type="OrthoDB" id="20900at2759"/>
<evidence type="ECO:0000256" key="2">
    <source>
        <dbReference type="ARBA" id="ARBA00010511"/>
    </source>
</evidence>
<comment type="caution">
    <text evidence="7">The sequence shown here is derived from an EMBL/GenBank/DDBJ whole genome shotgun (WGS) entry which is preliminary data.</text>
</comment>
<dbReference type="PANTHER" id="PTHR34105:SF1">
    <property type="entry name" value="PROLINE-, GLUTAMIC ACID- AND LEUCINE-RICH PROTEIN 1"/>
    <property type="match status" value="1"/>
</dbReference>
<evidence type="ECO:0000256" key="1">
    <source>
        <dbReference type="ARBA" id="ARBA00004123"/>
    </source>
</evidence>
<evidence type="ECO:0000313" key="7">
    <source>
        <dbReference type="EMBL" id="KAF9076870.1"/>
    </source>
</evidence>
<protein>
    <recommendedName>
        <fullName evidence="3">Pre-rRNA-processing protein RIX1</fullName>
    </recommendedName>
</protein>
<dbReference type="InterPro" id="IPR016024">
    <property type="entry name" value="ARM-type_fold"/>
</dbReference>
<dbReference type="InterPro" id="IPR012583">
    <property type="entry name" value="RIX1_N"/>
</dbReference>
<evidence type="ECO:0000256" key="4">
    <source>
        <dbReference type="ARBA" id="ARBA00023242"/>
    </source>
</evidence>
<organism evidence="7 8">
    <name type="scientific">Rhodocollybia butyracea</name>
    <dbReference type="NCBI Taxonomy" id="206335"/>
    <lineage>
        <taxon>Eukaryota</taxon>
        <taxon>Fungi</taxon>
        <taxon>Dikarya</taxon>
        <taxon>Basidiomycota</taxon>
        <taxon>Agaricomycotina</taxon>
        <taxon>Agaricomycetes</taxon>
        <taxon>Agaricomycetidae</taxon>
        <taxon>Agaricales</taxon>
        <taxon>Marasmiineae</taxon>
        <taxon>Omphalotaceae</taxon>
        <taxon>Rhodocollybia</taxon>
    </lineage>
</organism>
<dbReference type="PANTHER" id="PTHR34105">
    <property type="entry name" value="PROLINE-, GLUTAMIC ACID- AND LEUCINE-RICH PROTEIN 1"/>
    <property type="match status" value="1"/>
</dbReference>